<name>A0AAN9KZC6_PHACN</name>
<feature type="region of interest" description="Disordered" evidence="1">
    <location>
        <begin position="52"/>
        <end position="77"/>
    </location>
</feature>
<reference evidence="2 3" key="1">
    <citation type="submission" date="2024-01" db="EMBL/GenBank/DDBJ databases">
        <title>The genomes of 5 underutilized Papilionoideae crops provide insights into root nodulation and disease resistanc.</title>
        <authorList>
            <person name="Jiang F."/>
        </authorList>
    </citation>
    <scope>NUCLEOTIDE SEQUENCE [LARGE SCALE GENOMIC DNA]</scope>
    <source>
        <strain evidence="2">JINMINGXINNONG_FW02</strain>
        <tissue evidence="2">Leaves</tissue>
    </source>
</reference>
<comment type="caution">
    <text evidence="2">The sequence shown here is derived from an EMBL/GenBank/DDBJ whole genome shotgun (WGS) entry which is preliminary data.</text>
</comment>
<dbReference type="Proteomes" id="UP001374584">
    <property type="component" value="Unassembled WGS sequence"/>
</dbReference>
<feature type="compositionally biased region" description="Basic and acidic residues" evidence="1">
    <location>
        <begin position="57"/>
        <end position="73"/>
    </location>
</feature>
<protein>
    <submittedName>
        <fullName evidence="2">Uncharacterized protein</fullName>
    </submittedName>
</protein>
<sequence length="96" mass="10748">MHSSRVDGTRHQAYRPRLRVHQRMELGPFPSLVLSSAAPERVKVIHSEWSNPVPLRSGKESNQYDRGRSRSVESVRSAAGLVPHSDCRGRGIAHLV</sequence>
<keyword evidence="3" id="KW-1185">Reference proteome</keyword>
<dbReference type="AlphaFoldDB" id="A0AAN9KZC6"/>
<gene>
    <name evidence="2" type="ORF">VNO80_33822</name>
</gene>
<proteinExistence type="predicted"/>
<dbReference type="EMBL" id="JAYMYR010000104">
    <property type="protein sequence ID" value="KAK7325781.1"/>
    <property type="molecule type" value="Genomic_DNA"/>
</dbReference>
<organism evidence="2 3">
    <name type="scientific">Phaseolus coccineus</name>
    <name type="common">Scarlet runner bean</name>
    <name type="synonym">Phaseolus multiflorus</name>
    <dbReference type="NCBI Taxonomy" id="3886"/>
    <lineage>
        <taxon>Eukaryota</taxon>
        <taxon>Viridiplantae</taxon>
        <taxon>Streptophyta</taxon>
        <taxon>Embryophyta</taxon>
        <taxon>Tracheophyta</taxon>
        <taxon>Spermatophyta</taxon>
        <taxon>Magnoliopsida</taxon>
        <taxon>eudicotyledons</taxon>
        <taxon>Gunneridae</taxon>
        <taxon>Pentapetalae</taxon>
        <taxon>rosids</taxon>
        <taxon>fabids</taxon>
        <taxon>Fabales</taxon>
        <taxon>Fabaceae</taxon>
        <taxon>Papilionoideae</taxon>
        <taxon>50 kb inversion clade</taxon>
        <taxon>NPAAA clade</taxon>
        <taxon>indigoferoid/millettioid clade</taxon>
        <taxon>Phaseoleae</taxon>
        <taxon>Phaseolus</taxon>
    </lineage>
</organism>
<evidence type="ECO:0000256" key="1">
    <source>
        <dbReference type="SAM" id="MobiDB-lite"/>
    </source>
</evidence>
<accession>A0AAN9KZC6</accession>
<evidence type="ECO:0000313" key="3">
    <source>
        <dbReference type="Proteomes" id="UP001374584"/>
    </source>
</evidence>
<evidence type="ECO:0000313" key="2">
    <source>
        <dbReference type="EMBL" id="KAK7325781.1"/>
    </source>
</evidence>